<feature type="coiled-coil region" evidence="8">
    <location>
        <begin position="894"/>
        <end position="935"/>
    </location>
</feature>
<keyword evidence="2" id="KW-0479">Metal-binding</keyword>
<evidence type="ECO:0000259" key="10">
    <source>
        <dbReference type="Pfam" id="PF05131"/>
    </source>
</evidence>
<evidence type="ECO:0000256" key="5">
    <source>
        <dbReference type="ARBA" id="ARBA00023136"/>
    </source>
</evidence>
<dbReference type="GO" id="GO:0030674">
    <property type="term" value="F:protein-macromolecule adaptor activity"/>
    <property type="evidence" value="ECO:0007669"/>
    <property type="project" value="TreeGrafter"/>
</dbReference>
<dbReference type="InterPro" id="IPR000547">
    <property type="entry name" value="Clathrin_H-chain/VPS_repeat"/>
</dbReference>
<dbReference type="PROSITE" id="PS50236">
    <property type="entry name" value="CHCR"/>
    <property type="match status" value="1"/>
</dbReference>
<dbReference type="Pfam" id="PF26148">
    <property type="entry name" value="VPS18_RING_C"/>
    <property type="match status" value="1"/>
</dbReference>
<dbReference type="GO" id="GO:0005768">
    <property type="term" value="C:endosome"/>
    <property type="evidence" value="ECO:0007669"/>
    <property type="project" value="TreeGrafter"/>
</dbReference>
<protein>
    <recommendedName>
        <fullName evidence="14">Pep3/Vps18/deep orange domain-containing protein</fullName>
    </recommendedName>
</protein>
<feature type="domain" description="Pep3/Vps18 RING C-terminal" evidence="11">
    <location>
        <begin position="939"/>
        <end position="995"/>
    </location>
</feature>
<keyword evidence="13" id="KW-1185">Reference proteome</keyword>
<dbReference type="GO" id="GO:0006886">
    <property type="term" value="P:intracellular protein transport"/>
    <property type="evidence" value="ECO:0007669"/>
    <property type="project" value="UniProtKB-UniRule"/>
</dbReference>
<dbReference type="InterPro" id="IPR007810">
    <property type="entry name" value="Pep3/Vps18_beta-prop"/>
</dbReference>
<evidence type="ECO:0000313" key="12">
    <source>
        <dbReference type="EMBL" id="GJN91480.1"/>
    </source>
</evidence>
<reference evidence="12 13" key="1">
    <citation type="submission" date="2021-12" db="EMBL/GenBank/DDBJ databases">
        <title>High titer production of polyol ester of fatty acids by Rhodotorula paludigena BS15 towards product separation-free biomass refinery.</title>
        <authorList>
            <person name="Mano J."/>
            <person name="Ono H."/>
            <person name="Tanaka T."/>
            <person name="Naito K."/>
            <person name="Sushida H."/>
            <person name="Ike M."/>
            <person name="Tokuyasu K."/>
            <person name="Kitaoka M."/>
        </authorList>
    </citation>
    <scope>NUCLEOTIDE SEQUENCE [LARGE SCALE GENOMIC DNA]</scope>
    <source>
        <strain evidence="12 13">BS15</strain>
    </source>
</reference>
<evidence type="ECO:0000256" key="7">
    <source>
        <dbReference type="PROSITE-ProRule" id="PRU01006"/>
    </source>
</evidence>
<evidence type="ECO:0008006" key="14">
    <source>
        <dbReference type="Google" id="ProtNLM"/>
    </source>
</evidence>
<dbReference type="GO" id="GO:0048284">
    <property type="term" value="P:organelle fusion"/>
    <property type="evidence" value="ECO:0007669"/>
    <property type="project" value="TreeGrafter"/>
</dbReference>
<dbReference type="Proteomes" id="UP001342314">
    <property type="component" value="Unassembled WGS sequence"/>
</dbReference>
<dbReference type="GO" id="GO:0006904">
    <property type="term" value="P:vesicle docking involved in exocytosis"/>
    <property type="evidence" value="ECO:0007669"/>
    <property type="project" value="TreeGrafter"/>
</dbReference>
<keyword evidence="4" id="KW-0862">Zinc</keyword>
<evidence type="ECO:0000256" key="4">
    <source>
        <dbReference type="ARBA" id="ARBA00022833"/>
    </source>
</evidence>
<feature type="repeat" description="CHCR" evidence="7">
    <location>
        <begin position="692"/>
        <end position="864"/>
    </location>
</feature>
<dbReference type="PANTHER" id="PTHR23323">
    <property type="entry name" value="VACUOLAR PROTEIN SORTING-ASSOCIATED PROTEIN"/>
    <property type="match status" value="1"/>
</dbReference>
<dbReference type="EMBL" id="BQKY01000009">
    <property type="protein sequence ID" value="GJN91480.1"/>
    <property type="molecule type" value="Genomic_DNA"/>
</dbReference>
<keyword evidence="8" id="KW-0175">Coiled coil</keyword>
<feature type="domain" description="Pep3/Vps18 beta-propeller" evidence="10">
    <location>
        <begin position="38"/>
        <end position="459"/>
    </location>
</feature>
<evidence type="ECO:0000256" key="1">
    <source>
        <dbReference type="ARBA" id="ARBA00010454"/>
    </source>
</evidence>
<evidence type="ECO:0000256" key="8">
    <source>
        <dbReference type="SAM" id="Coils"/>
    </source>
</evidence>
<evidence type="ECO:0000256" key="2">
    <source>
        <dbReference type="ARBA" id="ARBA00022723"/>
    </source>
</evidence>
<comment type="caution">
    <text evidence="12">The sequence shown here is derived from an EMBL/GenBank/DDBJ whole genome shotgun (WGS) entry which is preliminary data.</text>
</comment>
<dbReference type="GO" id="GO:0030897">
    <property type="term" value="C:HOPS complex"/>
    <property type="evidence" value="ECO:0007669"/>
    <property type="project" value="TreeGrafter"/>
</dbReference>
<dbReference type="AlphaFoldDB" id="A0AAV5GNL6"/>
<evidence type="ECO:0000256" key="3">
    <source>
        <dbReference type="ARBA" id="ARBA00022771"/>
    </source>
</evidence>
<sequence>MSGWGDYVEGDGSRRIETQGWEEGAVYEAGHAEESQAPIFALGQVQFTLPSALFSLACASNILVLACAGKRPSSASSSSTSSPAAVPQVIRIDLDRPTEVDTIDIPLTAPAPHGRGNTPAPSAPSLHKVHVDPSGRHAVVSASSGDNFYIYLGALPSGLPAAASTRRAKPLSRLKGAIIDAVAWSPTPSSSSFSTGEILLGTSTGQLLATALLDPALDSSAGGFSLPVPGRAQGSPERYVKQLFTLPERQSVVGLRYEVWSKRAAVVAATTTRVYQFVGPAVGKGEDGELLEAVLHPYSTGDVRPKTLELPGDPPRSELHFFAPTRSDNKGLSLPKSLAWLTGPGIYHGQLAFPPSSADLQPGDGIIDAASLIPYPTDPPSLFPPSEEHAPPISMALTEWHFVLLYEDKICAVDLLTDKVVYHELLDLPSGSRPVRLSTDPMRKTLWMHTEQSIYELVVRDEDRDVWKVYLARGQWENARKHAKTQRQRDAVLAAEADSYFAAGRYIQSAQAYAQSSKGFEEVVLRFVEKDERDALRYFLVAKLERLKRTEGNLSQDLTQRMMLATWLVEIFLAKMNELEDLAAAERTSGDADNFHAERAIVEDDMRQFLATYKDNLDQRTVFELLSRHGRDELTLFYASTIGDHERIIQHHVAQEEWSKALQALAKQESLELYYRFAAVLVRHAPKEAVDAFLRQPRLDVRRLIPALTSPRARASTATPRTAEHLIRYLEHCVLQQGNTDSAVHNTLITLYATSTAPADSPADESAFLRFLEIAPSDPHTNDPYYDLDYALRVCRAHGRVQACVRIYSRMGMHESSVDLALEHDDVELAKLGADRPEDDELLRKKLWLKIAKHVVGKKHDIKTAMQFLESTNLLKIEDILPFFPDFVVIDDFKEEICSALEDYSAHIERLKEDMNEATRSAEAIKADIADLDNRFVVVDAGEKCGSCRQQLLTRQFYVFPCQHCFHADCLIQEVTKTLTPTQLRRMLDLQAQLAPSSTSAAAASAARQHRGRQLLDDTSAQGLKLAAASVQAVDQLRKLVLPDALLSAIGGAIPIPGAPKVRGFPSIGVGSLGFGSANGNGHPRRRIDEQAGEAAPTARETAESREKQALRRQLDDLIASSCVLCEGAIAAVDRGFVEDGEEM</sequence>
<dbReference type="PANTHER" id="PTHR23323:SF26">
    <property type="entry name" value="VACUOLAR PROTEIN SORTING-ASSOCIATED PROTEIN 18 HOMOLOG"/>
    <property type="match status" value="1"/>
</dbReference>
<evidence type="ECO:0000256" key="6">
    <source>
        <dbReference type="ARBA" id="ARBA00029433"/>
    </source>
</evidence>
<comment type="similarity">
    <text evidence="1">Belongs to the VPS18 family.</text>
</comment>
<evidence type="ECO:0000259" key="11">
    <source>
        <dbReference type="Pfam" id="PF26148"/>
    </source>
</evidence>
<dbReference type="InterPro" id="IPR058919">
    <property type="entry name" value="Pep3/Vps18_RING_C"/>
</dbReference>
<feature type="region of interest" description="Disordered" evidence="9">
    <location>
        <begin position="107"/>
        <end position="127"/>
    </location>
</feature>
<dbReference type="SUPFAM" id="SSF57850">
    <property type="entry name" value="RING/U-box"/>
    <property type="match status" value="1"/>
</dbReference>
<dbReference type="CDD" id="cd16462">
    <property type="entry name" value="RING-H2_Pep3p-like"/>
    <property type="match status" value="1"/>
</dbReference>
<dbReference type="Pfam" id="PF05131">
    <property type="entry name" value="Pep3_Vps18"/>
    <property type="match status" value="1"/>
</dbReference>
<gene>
    <name evidence="12" type="ORF">Rhopal_004503-T1</name>
</gene>
<dbReference type="GO" id="GO:0007033">
    <property type="term" value="P:vacuole organization"/>
    <property type="evidence" value="ECO:0007669"/>
    <property type="project" value="TreeGrafter"/>
</dbReference>
<keyword evidence="5" id="KW-0472">Membrane</keyword>
<name>A0AAV5GNL6_9BASI</name>
<keyword evidence="3" id="KW-0863">Zinc-finger</keyword>
<proteinExistence type="inferred from homology"/>
<organism evidence="12 13">
    <name type="scientific">Rhodotorula paludigena</name>
    <dbReference type="NCBI Taxonomy" id="86838"/>
    <lineage>
        <taxon>Eukaryota</taxon>
        <taxon>Fungi</taxon>
        <taxon>Dikarya</taxon>
        <taxon>Basidiomycota</taxon>
        <taxon>Pucciniomycotina</taxon>
        <taxon>Microbotryomycetes</taxon>
        <taxon>Sporidiobolales</taxon>
        <taxon>Sporidiobolaceae</taxon>
        <taxon>Rhodotorula</taxon>
    </lineage>
</organism>
<comment type="subcellular location">
    <subcellularLocation>
        <location evidence="6">Endomembrane system</location>
        <topology evidence="6">Peripheral membrane protein</topology>
        <orientation evidence="6">Cytoplasmic side</orientation>
    </subcellularLocation>
</comment>
<accession>A0AAV5GNL6</accession>
<evidence type="ECO:0000313" key="13">
    <source>
        <dbReference type="Proteomes" id="UP001342314"/>
    </source>
</evidence>
<dbReference type="GO" id="GO:0008270">
    <property type="term" value="F:zinc ion binding"/>
    <property type="evidence" value="ECO:0007669"/>
    <property type="project" value="UniProtKB-KW"/>
</dbReference>
<evidence type="ECO:0000256" key="9">
    <source>
        <dbReference type="SAM" id="MobiDB-lite"/>
    </source>
</evidence>
<dbReference type="GO" id="GO:0007032">
    <property type="term" value="P:endosome organization"/>
    <property type="evidence" value="ECO:0007669"/>
    <property type="project" value="TreeGrafter"/>
</dbReference>
<feature type="region of interest" description="Disordered" evidence="9">
    <location>
        <begin position="1079"/>
        <end position="1106"/>
    </location>
</feature>